<dbReference type="EMBL" id="CP053452">
    <property type="protein sequence ID" value="QJW98181.1"/>
    <property type="molecule type" value="Genomic_DNA"/>
</dbReference>
<name>A0A6M5YY63_9BACT</name>
<evidence type="ECO:0000313" key="3">
    <source>
        <dbReference type="Proteomes" id="UP000503447"/>
    </source>
</evidence>
<dbReference type="Proteomes" id="UP000503447">
    <property type="component" value="Chromosome"/>
</dbReference>
<dbReference type="AlphaFoldDB" id="A0A6M5YY63"/>
<sequence>MGQPVNGSAGARGERGPHAAGAVARLLVPGRGADRGHERHRRVFPPPGPPQPAGERERGRAVPARAGPVPAEQRRGGDGPDGGSQRVGANAGGLPVRLPHEPLGLRVPLVGVGPVHGRGDDGLPAGRAEFEERRAGDGVLERVGRLRGRVGGDVEVVRVRGALPAADHRGTGEQVRGGPARLGAVQIDIDQPAGGGAEPDADVGAVGEQGVNGVV</sequence>
<dbReference type="KEGG" id="ftj:FTUN_5761"/>
<feature type="region of interest" description="Disordered" evidence="1">
    <location>
        <begin position="1"/>
        <end position="92"/>
    </location>
</feature>
<proteinExistence type="predicted"/>
<feature type="compositionally biased region" description="Low complexity" evidence="1">
    <location>
        <begin position="61"/>
        <end position="71"/>
    </location>
</feature>
<accession>A0A6M5YY63</accession>
<gene>
    <name evidence="2" type="ORF">FTUN_5761</name>
</gene>
<evidence type="ECO:0000256" key="1">
    <source>
        <dbReference type="SAM" id="MobiDB-lite"/>
    </source>
</evidence>
<organism evidence="2 3">
    <name type="scientific">Frigoriglobus tundricola</name>
    <dbReference type="NCBI Taxonomy" id="2774151"/>
    <lineage>
        <taxon>Bacteria</taxon>
        <taxon>Pseudomonadati</taxon>
        <taxon>Planctomycetota</taxon>
        <taxon>Planctomycetia</taxon>
        <taxon>Gemmatales</taxon>
        <taxon>Gemmataceae</taxon>
        <taxon>Frigoriglobus</taxon>
    </lineage>
</organism>
<reference evidence="3" key="1">
    <citation type="submission" date="2020-05" db="EMBL/GenBank/DDBJ databases">
        <title>Frigoriglobus tundricola gen. nov., sp. nov., a psychrotolerant cellulolytic planctomycete of the family Gemmataceae with two divergent copies of 16S rRNA gene.</title>
        <authorList>
            <person name="Kulichevskaya I.S."/>
            <person name="Ivanova A.A."/>
            <person name="Naumoff D.G."/>
            <person name="Beletsky A.V."/>
            <person name="Rijpstra W.I.C."/>
            <person name="Sinninghe Damste J.S."/>
            <person name="Mardanov A.V."/>
            <person name="Ravin N.V."/>
            <person name="Dedysh S.N."/>
        </authorList>
    </citation>
    <scope>NUCLEOTIDE SEQUENCE [LARGE SCALE GENOMIC DNA]</scope>
    <source>
        <strain evidence="3">PL17</strain>
    </source>
</reference>
<protein>
    <submittedName>
        <fullName evidence="2">Uncharacterized protein</fullName>
    </submittedName>
</protein>
<keyword evidence="3" id="KW-1185">Reference proteome</keyword>
<evidence type="ECO:0000313" key="2">
    <source>
        <dbReference type="EMBL" id="QJW98181.1"/>
    </source>
</evidence>
<feature type="region of interest" description="Disordered" evidence="1">
    <location>
        <begin position="192"/>
        <end position="215"/>
    </location>
</feature>